<dbReference type="Gene3D" id="3.40.33.10">
    <property type="entry name" value="CAP"/>
    <property type="match status" value="1"/>
</dbReference>
<dbReference type="PIRSF" id="PIRSF038921">
    <property type="entry name" value="P14a"/>
    <property type="match status" value="1"/>
</dbReference>
<accession>A0A6P4HQ19</accession>
<dbReference type="InterPro" id="IPR014044">
    <property type="entry name" value="CAP_dom"/>
</dbReference>
<evidence type="ECO:0000259" key="7">
    <source>
        <dbReference type="SMART" id="SM00198"/>
    </source>
</evidence>
<evidence type="ECO:0000256" key="5">
    <source>
        <dbReference type="ARBA" id="ARBA00068306"/>
    </source>
</evidence>
<dbReference type="GO" id="GO:0005576">
    <property type="term" value="C:extracellular region"/>
    <property type="evidence" value="ECO:0007669"/>
    <property type="project" value="UniProtKB-SubCell"/>
</dbReference>
<keyword evidence="3" id="KW-0964">Secreted</keyword>
<keyword evidence="8" id="KW-1185">Reference proteome</keyword>
<dbReference type="SUPFAM" id="SSF55797">
    <property type="entry name" value="PR-1-like"/>
    <property type="match status" value="1"/>
</dbReference>
<evidence type="ECO:0000256" key="6">
    <source>
        <dbReference type="SAM" id="SignalP"/>
    </source>
</evidence>
<evidence type="ECO:0000313" key="9">
    <source>
        <dbReference type="RefSeq" id="XP_017017967.1"/>
    </source>
</evidence>
<feature type="domain" description="SCP" evidence="7">
    <location>
        <begin position="57"/>
        <end position="219"/>
    </location>
</feature>
<dbReference type="RefSeq" id="XP_017017967.1">
    <property type="nucleotide sequence ID" value="XM_017162478.2"/>
</dbReference>
<evidence type="ECO:0000256" key="2">
    <source>
        <dbReference type="ARBA" id="ARBA00009923"/>
    </source>
</evidence>
<dbReference type="PANTHER" id="PTHR10334">
    <property type="entry name" value="CYSTEINE-RICH SECRETORY PROTEIN-RELATED"/>
    <property type="match status" value="1"/>
</dbReference>
<dbReference type="PRINTS" id="PR00838">
    <property type="entry name" value="V5ALLERGEN"/>
</dbReference>
<evidence type="ECO:0000256" key="3">
    <source>
        <dbReference type="ARBA" id="ARBA00022525"/>
    </source>
</evidence>
<evidence type="ECO:0000256" key="4">
    <source>
        <dbReference type="ARBA" id="ARBA00022729"/>
    </source>
</evidence>
<reference evidence="9" key="1">
    <citation type="submission" date="2025-08" db="UniProtKB">
        <authorList>
            <consortium name="RefSeq"/>
        </authorList>
    </citation>
    <scope>IDENTIFICATION</scope>
    <source>
        <strain evidence="9">14028-0561.14</strain>
        <tissue evidence="9">Whole fly</tissue>
    </source>
</reference>
<dbReference type="InterPro" id="IPR001283">
    <property type="entry name" value="CRISP-related"/>
</dbReference>
<evidence type="ECO:0000313" key="8">
    <source>
        <dbReference type="Proteomes" id="UP001652661"/>
    </source>
</evidence>
<dbReference type="Proteomes" id="UP001652661">
    <property type="component" value="Chromosome X"/>
</dbReference>
<dbReference type="OrthoDB" id="414826at2759"/>
<feature type="signal peptide" evidence="6">
    <location>
        <begin position="1"/>
        <end position="16"/>
    </location>
</feature>
<dbReference type="InterPro" id="IPR002413">
    <property type="entry name" value="V5_allergen-like"/>
</dbReference>
<dbReference type="SMART" id="SM00198">
    <property type="entry name" value="SCP"/>
    <property type="match status" value="1"/>
</dbReference>
<evidence type="ECO:0000256" key="1">
    <source>
        <dbReference type="ARBA" id="ARBA00004613"/>
    </source>
</evidence>
<comment type="similarity">
    <text evidence="2">Belongs to the CRISP family.</text>
</comment>
<dbReference type="Pfam" id="PF00188">
    <property type="entry name" value="CAP"/>
    <property type="match status" value="1"/>
</dbReference>
<organism evidence="8 9">
    <name type="scientific">Drosophila kikkawai</name>
    <name type="common">Fruit fly</name>
    <dbReference type="NCBI Taxonomy" id="30033"/>
    <lineage>
        <taxon>Eukaryota</taxon>
        <taxon>Metazoa</taxon>
        <taxon>Ecdysozoa</taxon>
        <taxon>Arthropoda</taxon>
        <taxon>Hexapoda</taxon>
        <taxon>Insecta</taxon>
        <taxon>Pterygota</taxon>
        <taxon>Neoptera</taxon>
        <taxon>Endopterygota</taxon>
        <taxon>Diptera</taxon>
        <taxon>Brachycera</taxon>
        <taxon>Muscomorpha</taxon>
        <taxon>Ephydroidea</taxon>
        <taxon>Drosophilidae</taxon>
        <taxon>Drosophila</taxon>
        <taxon>Sophophora</taxon>
    </lineage>
</organism>
<dbReference type="FunFam" id="3.40.33.10:FF:000007">
    <property type="entry name" value="Venom allergen"/>
    <property type="match status" value="1"/>
</dbReference>
<feature type="chain" id="PRO_5027833056" description="Venom allergen-1" evidence="6">
    <location>
        <begin position="17"/>
        <end position="252"/>
    </location>
</feature>
<keyword evidence="4 6" id="KW-0732">Signal</keyword>
<comment type="subcellular location">
    <subcellularLocation>
        <location evidence="1">Secreted</location>
    </subcellularLocation>
</comment>
<proteinExistence type="inferred from homology"/>
<protein>
    <recommendedName>
        <fullName evidence="5">Venom allergen-1</fullName>
    </recommendedName>
</protein>
<name>A0A6P4HQ19_DROKI</name>
<dbReference type="CDD" id="cd05380">
    <property type="entry name" value="CAP_euk"/>
    <property type="match status" value="1"/>
</dbReference>
<dbReference type="InterPro" id="IPR035940">
    <property type="entry name" value="CAP_sf"/>
</dbReference>
<sequence length="252" mass="27388">MLRLLLALIPLALVQGATDYCDSSLCGTAQHIACNNNGAFSSNCSTSPAPRAVNFNAKQKTLIVKLHNTLRNNLASGKLTKYKPAKRMATMRWNNELATLAALNVKQCEMKHDACHNTKTFKASGQNLALFGSSGDISTTAMAKLIRDSVNAWWNEKKDASQAIMAKYPSNYSGPQIGHFTAMAQEKNTHCGCAAAFYVKDGWSYYLMACNYATTNWIGQPVYQAGTKASGCKKGANANYTGLCKLTEVYNV</sequence>
<dbReference type="GeneID" id="108071673"/>
<dbReference type="InterPro" id="IPR034763">
    <property type="entry name" value="P14a_insect"/>
</dbReference>
<gene>
    <name evidence="9" type="primary">LOC108071673</name>
</gene>
<dbReference type="AlphaFoldDB" id="A0A6P4HQ19"/>